<dbReference type="Proteomes" id="UP000039865">
    <property type="component" value="Unassembled WGS sequence"/>
</dbReference>
<proteinExistence type="predicted"/>
<accession>A0A078A627</accession>
<evidence type="ECO:0000313" key="2">
    <source>
        <dbReference type="Proteomes" id="UP000039865"/>
    </source>
</evidence>
<dbReference type="InParanoid" id="A0A078A627"/>
<gene>
    <name evidence="1" type="primary">Contig15388.g16402</name>
    <name evidence="1" type="ORF">STYLEM_5975</name>
</gene>
<sequence length="160" mass="18435">MDIECLIQQEVFFKLWKADILSFIDNSGVQAQSANWIQKSKVFWILKIRVITLGSNVKVLFVEEVLVQLSRVQFVLVSTQADLFLSQLDILVEYLSGQPNKLFLDQLIQIYFTKRQDLVQVIFRSQFIVQSLIGSCEIVTPENRSDYPSQTNGIERVFGV</sequence>
<protein>
    <submittedName>
        <fullName evidence="1">Uncharacterized protein</fullName>
    </submittedName>
</protein>
<evidence type="ECO:0000313" key="1">
    <source>
        <dbReference type="EMBL" id="CDW77010.1"/>
    </source>
</evidence>
<dbReference type="AlphaFoldDB" id="A0A078A627"/>
<name>A0A078A627_STYLE</name>
<reference evidence="1 2" key="1">
    <citation type="submission" date="2014-06" db="EMBL/GenBank/DDBJ databases">
        <authorList>
            <person name="Swart Estienne"/>
        </authorList>
    </citation>
    <scope>NUCLEOTIDE SEQUENCE [LARGE SCALE GENOMIC DNA]</scope>
    <source>
        <strain evidence="1 2">130c</strain>
    </source>
</reference>
<keyword evidence="2" id="KW-1185">Reference proteome</keyword>
<dbReference type="EMBL" id="CCKQ01005747">
    <property type="protein sequence ID" value="CDW77010.1"/>
    <property type="molecule type" value="Genomic_DNA"/>
</dbReference>
<organism evidence="1 2">
    <name type="scientific">Stylonychia lemnae</name>
    <name type="common">Ciliate</name>
    <dbReference type="NCBI Taxonomy" id="5949"/>
    <lineage>
        <taxon>Eukaryota</taxon>
        <taxon>Sar</taxon>
        <taxon>Alveolata</taxon>
        <taxon>Ciliophora</taxon>
        <taxon>Intramacronucleata</taxon>
        <taxon>Spirotrichea</taxon>
        <taxon>Stichotrichia</taxon>
        <taxon>Sporadotrichida</taxon>
        <taxon>Oxytrichidae</taxon>
        <taxon>Stylonychinae</taxon>
        <taxon>Stylonychia</taxon>
    </lineage>
</organism>